<protein>
    <submittedName>
        <fullName evidence="1">IS66 family insertion sequence element accessory protein TnpB</fullName>
    </submittedName>
</protein>
<comment type="caution">
    <text evidence="1">The sequence shown here is derived from an EMBL/GenBank/DDBJ whole genome shotgun (WGS) entry which is preliminary data.</text>
</comment>
<name>A0A6B2R310_9BURK</name>
<dbReference type="AlphaFoldDB" id="A0A6B2R310"/>
<proteinExistence type="predicted"/>
<organism evidence="1">
    <name type="scientific">Sheuella amnicola</name>
    <dbReference type="NCBI Taxonomy" id="2707330"/>
    <lineage>
        <taxon>Bacteria</taxon>
        <taxon>Pseudomonadati</taxon>
        <taxon>Pseudomonadota</taxon>
        <taxon>Betaproteobacteria</taxon>
        <taxon>Burkholderiales</taxon>
        <taxon>Alcaligenaceae</taxon>
        <taxon>Sheuella</taxon>
    </lineage>
</organism>
<accession>A0A6B2R310</accession>
<evidence type="ECO:0000313" key="1">
    <source>
        <dbReference type="EMBL" id="NDY84493.1"/>
    </source>
</evidence>
<dbReference type="RefSeq" id="WP_163656343.1">
    <property type="nucleotide sequence ID" value="NZ_JAAGRN010000021.1"/>
</dbReference>
<gene>
    <name evidence="1" type="primary">tnpB</name>
    <name evidence="1" type="ORF">G3I67_14810</name>
</gene>
<reference evidence="1" key="1">
    <citation type="submission" date="2020-02" db="EMBL/GenBank/DDBJ databases">
        <authorList>
            <person name="Chen W.-M."/>
        </authorList>
    </citation>
    <scope>NUCLEOTIDE SEQUENCE</scope>
    <source>
        <strain evidence="1">NBD-18</strain>
    </source>
</reference>
<dbReference type="InterPro" id="IPR008878">
    <property type="entry name" value="Transposase_IS66_Orf2"/>
</dbReference>
<dbReference type="NCBIfam" id="NF033819">
    <property type="entry name" value="IS66_TnpB"/>
    <property type="match status" value="1"/>
</dbReference>
<dbReference type="EMBL" id="JAAGRN010000021">
    <property type="protein sequence ID" value="NDY84493.1"/>
    <property type="molecule type" value="Genomic_DNA"/>
</dbReference>
<sequence length="111" mass="12604">MIRIQQYWMAVEPIDMRAGMETVLGKVVAVFGSAQAHHAYIFTNRRANRLKVLVTDGFGVWLAVRRLHEGHFARIQDIAGTRIELTHSQVDALLVGLPWQRLGKPSQVTVW</sequence>
<dbReference type="Pfam" id="PF05717">
    <property type="entry name" value="TnpB_IS66"/>
    <property type="match status" value="1"/>
</dbReference>
<dbReference type="PANTHER" id="PTHR36455:SF1">
    <property type="entry name" value="BLR8292 PROTEIN"/>
    <property type="match status" value="1"/>
</dbReference>
<dbReference type="PANTHER" id="PTHR36455">
    <property type="match status" value="1"/>
</dbReference>